<keyword evidence="1" id="KW-0560">Oxidoreductase</keyword>
<dbReference type="EMBL" id="VSSQ01124837">
    <property type="protein sequence ID" value="MPN55497.1"/>
    <property type="molecule type" value="Genomic_DNA"/>
</dbReference>
<evidence type="ECO:0000313" key="1">
    <source>
        <dbReference type="EMBL" id="MPN55497.1"/>
    </source>
</evidence>
<organism evidence="1">
    <name type="scientific">bioreactor metagenome</name>
    <dbReference type="NCBI Taxonomy" id="1076179"/>
    <lineage>
        <taxon>unclassified sequences</taxon>
        <taxon>metagenomes</taxon>
        <taxon>ecological metagenomes</taxon>
    </lineage>
</organism>
<dbReference type="GO" id="GO:0008926">
    <property type="term" value="F:mannitol-1-phosphate 5-dehydrogenase activity"/>
    <property type="evidence" value="ECO:0007669"/>
    <property type="project" value="UniProtKB-EC"/>
</dbReference>
<reference evidence="1" key="1">
    <citation type="submission" date="2019-08" db="EMBL/GenBank/DDBJ databases">
        <authorList>
            <person name="Kucharzyk K."/>
            <person name="Murdoch R.W."/>
            <person name="Higgins S."/>
            <person name="Loffler F."/>
        </authorList>
    </citation>
    <scope>NUCLEOTIDE SEQUENCE</scope>
</reference>
<dbReference type="AlphaFoldDB" id="A0A645IWJ1"/>
<dbReference type="EC" id="1.1.1.17" evidence="1"/>
<proteinExistence type="predicted"/>
<comment type="caution">
    <text evidence="1">The sequence shown here is derived from an EMBL/GenBank/DDBJ whole genome shotgun (WGS) entry which is preliminary data.</text>
</comment>
<name>A0A645IWJ1_9ZZZZ</name>
<sequence>MGTTGGNTDDLIESLRLTETCRIEPAVMITHVGGLDSAAETILNLPHIPGGKKLVYNHITMPMTALSDFAILGESDTRYQNLHEIVSANRGLWCAEAEEYLLSHWN</sequence>
<gene>
    <name evidence="1" type="primary">yggP_10</name>
    <name evidence="1" type="ORF">SDC9_203180</name>
</gene>
<accession>A0A645IWJ1</accession>
<protein>
    <submittedName>
        <fullName evidence="1">Mannitol-1-phosphate 5-dehydrogenase</fullName>
        <ecNumber evidence="1">1.1.1.17</ecNumber>
    </submittedName>
</protein>